<protein>
    <submittedName>
        <fullName evidence="2">Uncharacterized protein</fullName>
    </submittedName>
</protein>
<accession>A0AAD8NBK3</accession>
<reference evidence="2" key="1">
    <citation type="submission" date="2023-02" db="EMBL/GenBank/DDBJ databases">
        <title>Genome of toxic invasive species Heracleum sosnowskyi carries increased number of genes despite the absence of recent whole-genome duplications.</title>
        <authorList>
            <person name="Schelkunov M."/>
            <person name="Shtratnikova V."/>
            <person name="Makarenko M."/>
            <person name="Klepikova A."/>
            <person name="Omelchenko D."/>
            <person name="Novikova G."/>
            <person name="Obukhova E."/>
            <person name="Bogdanov V."/>
            <person name="Penin A."/>
            <person name="Logacheva M."/>
        </authorList>
    </citation>
    <scope>NUCLEOTIDE SEQUENCE</scope>
    <source>
        <strain evidence="2">Hsosn_3</strain>
        <tissue evidence="2">Leaf</tissue>
    </source>
</reference>
<feature type="compositionally biased region" description="Basic residues" evidence="1">
    <location>
        <begin position="41"/>
        <end position="52"/>
    </location>
</feature>
<gene>
    <name evidence="2" type="ORF">POM88_003394</name>
</gene>
<comment type="caution">
    <text evidence="2">The sequence shown here is derived from an EMBL/GenBank/DDBJ whole genome shotgun (WGS) entry which is preliminary data.</text>
</comment>
<feature type="compositionally biased region" description="Polar residues" evidence="1">
    <location>
        <begin position="26"/>
        <end position="36"/>
    </location>
</feature>
<evidence type="ECO:0000313" key="2">
    <source>
        <dbReference type="EMBL" id="KAK1403789.1"/>
    </source>
</evidence>
<organism evidence="2 3">
    <name type="scientific">Heracleum sosnowskyi</name>
    <dbReference type="NCBI Taxonomy" id="360622"/>
    <lineage>
        <taxon>Eukaryota</taxon>
        <taxon>Viridiplantae</taxon>
        <taxon>Streptophyta</taxon>
        <taxon>Embryophyta</taxon>
        <taxon>Tracheophyta</taxon>
        <taxon>Spermatophyta</taxon>
        <taxon>Magnoliopsida</taxon>
        <taxon>eudicotyledons</taxon>
        <taxon>Gunneridae</taxon>
        <taxon>Pentapetalae</taxon>
        <taxon>asterids</taxon>
        <taxon>campanulids</taxon>
        <taxon>Apiales</taxon>
        <taxon>Apiaceae</taxon>
        <taxon>Apioideae</taxon>
        <taxon>apioid superclade</taxon>
        <taxon>Tordylieae</taxon>
        <taxon>Tordyliinae</taxon>
        <taxon>Heracleum</taxon>
    </lineage>
</organism>
<evidence type="ECO:0000256" key="1">
    <source>
        <dbReference type="SAM" id="MobiDB-lite"/>
    </source>
</evidence>
<keyword evidence="3" id="KW-1185">Reference proteome</keyword>
<sequence>MDDVQPLYESLSEDEGDMHDEDQEEPSNPTDTTTAASVKPGNKRKGTRQKRSKAWNTFDELPIGKDKVVNVRCSKCGVLGSKNGGYDVVKAPCLWVCLDSEGERLSYLDLNCRVGGFDELGCVENELIRDKRSVWDEIVKQNNLVPTKLGVRDWWLADHTLGIEYPLDTMNKSKEHGFLGFRNSKSSFVHWIEKLEASKTVP</sequence>
<dbReference type="Proteomes" id="UP001237642">
    <property type="component" value="Unassembled WGS sequence"/>
</dbReference>
<dbReference type="Gene3D" id="3.40.50.720">
    <property type="entry name" value="NAD(P)-binding Rossmann-like Domain"/>
    <property type="match status" value="1"/>
</dbReference>
<dbReference type="PANTHER" id="PTHR32487:SF0">
    <property type="entry name" value="3-OXO-DELTA(4,5)-STEROID 5-BETA-REDUCTASE"/>
    <property type="match status" value="1"/>
</dbReference>
<feature type="region of interest" description="Disordered" evidence="1">
    <location>
        <begin position="1"/>
        <end position="52"/>
    </location>
</feature>
<evidence type="ECO:0000313" key="3">
    <source>
        <dbReference type="Proteomes" id="UP001237642"/>
    </source>
</evidence>
<proteinExistence type="predicted"/>
<dbReference type="EMBL" id="JAUIZM010000001">
    <property type="protein sequence ID" value="KAK1403789.1"/>
    <property type="molecule type" value="Genomic_DNA"/>
</dbReference>
<reference evidence="2" key="2">
    <citation type="submission" date="2023-05" db="EMBL/GenBank/DDBJ databases">
        <authorList>
            <person name="Schelkunov M.I."/>
        </authorList>
    </citation>
    <scope>NUCLEOTIDE SEQUENCE</scope>
    <source>
        <strain evidence="2">Hsosn_3</strain>
        <tissue evidence="2">Leaf</tissue>
    </source>
</reference>
<dbReference type="AlphaFoldDB" id="A0AAD8NBK3"/>
<dbReference type="PANTHER" id="PTHR32487">
    <property type="entry name" value="3-OXO-DELTA(4,5)-STEROID 5-BETA-REDUCTASE"/>
    <property type="match status" value="1"/>
</dbReference>
<feature type="compositionally biased region" description="Acidic residues" evidence="1">
    <location>
        <begin position="11"/>
        <end position="25"/>
    </location>
</feature>
<name>A0AAD8NBK3_9APIA</name>